<reference evidence="2" key="1">
    <citation type="journal article" date="2020" name="Stud. Mycol.">
        <title>101 Dothideomycetes genomes: a test case for predicting lifestyles and emergence of pathogens.</title>
        <authorList>
            <person name="Haridas S."/>
            <person name="Albert R."/>
            <person name="Binder M."/>
            <person name="Bloem J."/>
            <person name="Labutti K."/>
            <person name="Salamov A."/>
            <person name="Andreopoulos B."/>
            <person name="Baker S."/>
            <person name="Barry K."/>
            <person name="Bills G."/>
            <person name="Bluhm B."/>
            <person name="Cannon C."/>
            <person name="Castanera R."/>
            <person name="Culley D."/>
            <person name="Daum C."/>
            <person name="Ezra D."/>
            <person name="Gonzalez J."/>
            <person name="Henrissat B."/>
            <person name="Kuo A."/>
            <person name="Liang C."/>
            <person name="Lipzen A."/>
            <person name="Lutzoni F."/>
            <person name="Magnuson J."/>
            <person name="Mondo S."/>
            <person name="Nolan M."/>
            <person name="Ohm R."/>
            <person name="Pangilinan J."/>
            <person name="Park H.-J."/>
            <person name="Ramirez L."/>
            <person name="Alfaro M."/>
            <person name="Sun H."/>
            <person name="Tritt A."/>
            <person name="Yoshinaga Y."/>
            <person name="Zwiers L.-H."/>
            <person name="Turgeon B."/>
            <person name="Goodwin S."/>
            <person name="Spatafora J."/>
            <person name="Crous P."/>
            <person name="Grigoriev I."/>
        </authorList>
    </citation>
    <scope>NUCLEOTIDE SEQUENCE</scope>
    <source>
        <strain evidence="2">CBS 262.69</strain>
    </source>
</reference>
<name>A0A6G1IBR5_9PEZI</name>
<protein>
    <recommendedName>
        <fullName evidence="4">STE24 endopeptidase</fullName>
    </recommendedName>
</protein>
<keyword evidence="1" id="KW-1133">Transmembrane helix</keyword>
<gene>
    <name evidence="2" type="ORF">EJ06DRAFT_502803</name>
</gene>
<organism evidence="2 3">
    <name type="scientific">Trichodelitschia bisporula</name>
    <dbReference type="NCBI Taxonomy" id="703511"/>
    <lineage>
        <taxon>Eukaryota</taxon>
        <taxon>Fungi</taxon>
        <taxon>Dikarya</taxon>
        <taxon>Ascomycota</taxon>
        <taxon>Pezizomycotina</taxon>
        <taxon>Dothideomycetes</taxon>
        <taxon>Dothideomycetes incertae sedis</taxon>
        <taxon>Phaeotrichales</taxon>
        <taxon>Phaeotrichaceae</taxon>
        <taxon>Trichodelitschia</taxon>
    </lineage>
</organism>
<sequence>MPTNLDRALNSKAAFWGFASVITAASLWTIWGQDSLFPREADPTGDPQTWSIEQLRTWLNNRYLLPSSTATKEQLLERVRNNMRNGR</sequence>
<feature type="transmembrane region" description="Helical" evidence="1">
    <location>
        <begin position="13"/>
        <end position="31"/>
    </location>
</feature>
<evidence type="ECO:0000256" key="1">
    <source>
        <dbReference type="SAM" id="Phobius"/>
    </source>
</evidence>
<evidence type="ECO:0000313" key="3">
    <source>
        <dbReference type="Proteomes" id="UP000799640"/>
    </source>
</evidence>
<keyword evidence="3" id="KW-1185">Reference proteome</keyword>
<dbReference type="AlphaFoldDB" id="A0A6G1IBR5"/>
<dbReference type="Proteomes" id="UP000799640">
    <property type="component" value="Unassembled WGS sequence"/>
</dbReference>
<evidence type="ECO:0008006" key="4">
    <source>
        <dbReference type="Google" id="ProtNLM"/>
    </source>
</evidence>
<accession>A0A6G1IBR5</accession>
<evidence type="ECO:0000313" key="2">
    <source>
        <dbReference type="EMBL" id="KAF2405509.1"/>
    </source>
</evidence>
<dbReference type="EMBL" id="ML996687">
    <property type="protein sequence ID" value="KAF2405509.1"/>
    <property type="molecule type" value="Genomic_DNA"/>
</dbReference>
<dbReference type="OrthoDB" id="5341873at2759"/>
<keyword evidence="1" id="KW-0812">Transmembrane</keyword>
<keyword evidence="1" id="KW-0472">Membrane</keyword>
<proteinExistence type="predicted"/>